<comment type="caution">
    <text evidence="2">The sequence shown here is derived from an EMBL/GenBank/DDBJ whole genome shotgun (WGS) entry which is preliminary data.</text>
</comment>
<reference evidence="2" key="1">
    <citation type="journal article" date="2023" name="Insect Mol. Biol.">
        <title>Genome sequencing provides insights into the evolution of gene families encoding plant cell wall-degrading enzymes in longhorned beetles.</title>
        <authorList>
            <person name="Shin N.R."/>
            <person name="Okamura Y."/>
            <person name="Kirsch R."/>
            <person name="Pauchet Y."/>
        </authorList>
    </citation>
    <scope>NUCLEOTIDE SEQUENCE</scope>
    <source>
        <strain evidence="2">AMC_N1</strain>
    </source>
</reference>
<feature type="region of interest" description="Disordered" evidence="1">
    <location>
        <begin position="68"/>
        <end position="93"/>
    </location>
</feature>
<keyword evidence="3" id="KW-1185">Reference proteome</keyword>
<dbReference type="EMBL" id="JAPWTK010000400">
    <property type="protein sequence ID" value="KAJ8940928.1"/>
    <property type="molecule type" value="Genomic_DNA"/>
</dbReference>
<feature type="compositionally biased region" description="Polar residues" evidence="1">
    <location>
        <begin position="73"/>
        <end position="86"/>
    </location>
</feature>
<accession>A0AAV8XQK9</accession>
<dbReference type="Proteomes" id="UP001162162">
    <property type="component" value="Unassembled WGS sequence"/>
</dbReference>
<protein>
    <submittedName>
        <fullName evidence="2">Uncharacterized protein</fullName>
    </submittedName>
</protein>
<organism evidence="2 3">
    <name type="scientific">Aromia moschata</name>
    <dbReference type="NCBI Taxonomy" id="1265417"/>
    <lineage>
        <taxon>Eukaryota</taxon>
        <taxon>Metazoa</taxon>
        <taxon>Ecdysozoa</taxon>
        <taxon>Arthropoda</taxon>
        <taxon>Hexapoda</taxon>
        <taxon>Insecta</taxon>
        <taxon>Pterygota</taxon>
        <taxon>Neoptera</taxon>
        <taxon>Endopterygota</taxon>
        <taxon>Coleoptera</taxon>
        <taxon>Polyphaga</taxon>
        <taxon>Cucujiformia</taxon>
        <taxon>Chrysomeloidea</taxon>
        <taxon>Cerambycidae</taxon>
        <taxon>Cerambycinae</taxon>
        <taxon>Callichromatini</taxon>
        <taxon>Aromia</taxon>
    </lineage>
</organism>
<sequence>MQLQKNPNLRNKVCEIFNVPNQLKVAIYPGQNWRYYTFFNATIAFCTPRSIQFAAHKSSMCPTFAESIPSDGGASNQTKVGRNNGENLPPHPTGRFMNCNFPLQLAKKKPRRTQWRALGAREFYPRRPTRSVEKFGTLIDYKVN</sequence>
<gene>
    <name evidence="2" type="ORF">NQ318_013189</name>
</gene>
<evidence type="ECO:0000313" key="3">
    <source>
        <dbReference type="Proteomes" id="UP001162162"/>
    </source>
</evidence>
<evidence type="ECO:0000256" key="1">
    <source>
        <dbReference type="SAM" id="MobiDB-lite"/>
    </source>
</evidence>
<proteinExistence type="predicted"/>
<evidence type="ECO:0000313" key="2">
    <source>
        <dbReference type="EMBL" id="KAJ8940928.1"/>
    </source>
</evidence>
<dbReference type="AlphaFoldDB" id="A0AAV8XQK9"/>
<name>A0AAV8XQK9_9CUCU</name>